<keyword evidence="5 6" id="KW-0539">Nucleus</keyword>
<feature type="region of interest" description="Disordered" evidence="7">
    <location>
        <begin position="179"/>
        <end position="275"/>
    </location>
</feature>
<protein>
    <recommendedName>
        <fullName evidence="6">Exosome complex protein</fullName>
    </recommendedName>
</protein>
<dbReference type="PANTHER" id="PTHR15341:SF3">
    <property type="entry name" value="NUCLEAR NUCLEIC ACID-BINDING PROTEIN C1D"/>
    <property type="match status" value="1"/>
</dbReference>
<dbReference type="GO" id="GO:0010468">
    <property type="term" value="P:regulation of gene expression"/>
    <property type="evidence" value="ECO:0007669"/>
    <property type="project" value="TreeGrafter"/>
</dbReference>
<dbReference type="PANTHER" id="PTHR15341">
    <property type="entry name" value="SUN-COR STEROID HORMONE RECEPTOR CO-REPRESSOR"/>
    <property type="match status" value="1"/>
</dbReference>
<comment type="subcellular location">
    <subcellularLocation>
        <location evidence="1 6">Nucleus</location>
    </subcellularLocation>
</comment>
<keyword evidence="3 6" id="KW-0698">rRNA processing</keyword>
<evidence type="ECO:0000256" key="4">
    <source>
        <dbReference type="ARBA" id="ARBA00022884"/>
    </source>
</evidence>
<sequence length="275" mass="30169">MDTKAVIQLVDELQENIEDLEDNLDPILSGALAATTKKLPLLDRAKLNVLLVYSIESLIFSYLRLHGVQAKEHSVFKELTRVKQYFEKIKQSEAAPQSSRPILSLDKDAAGRFIKHALAGNEKYDLQRAEREARERVLANKKLKELESAMKTKAETNANQGRPSDTAAALAEATQIVAAAPSGTSSSEEEGLVDSDSDGDGDGADPPEQPQSEPGEGKKRKNRSRSKSQRTKRKREADLQDPGSEDHGQQAAAKKARKKAKRKMRRAQNAASTAA</sequence>
<evidence type="ECO:0000256" key="2">
    <source>
        <dbReference type="ARBA" id="ARBA00009154"/>
    </source>
</evidence>
<dbReference type="RefSeq" id="XP_016634232.1">
    <property type="nucleotide sequence ID" value="XM_016774305.1"/>
</dbReference>
<evidence type="ECO:0000313" key="8">
    <source>
        <dbReference type="EMBL" id="KIY00110.1"/>
    </source>
</evidence>
<dbReference type="InterPro" id="IPR007146">
    <property type="entry name" value="Sas10/Utp3/C1D"/>
</dbReference>
<dbReference type="InterPro" id="IPR011082">
    <property type="entry name" value="Exosome-assoc_fac/DNA_repair"/>
</dbReference>
<dbReference type="GO" id="GO:0003723">
    <property type="term" value="F:RNA binding"/>
    <property type="evidence" value="ECO:0007669"/>
    <property type="project" value="UniProtKB-UniRule"/>
</dbReference>
<gene>
    <name evidence="8" type="ORF">Z520_03795</name>
</gene>
<feature type="compositionally biased region" description="Acidic residues" evidence="7">
    <location>
        <begin position="187"/>
        <end position="205"/>
    </location>
</feature>
<dbReference type="VEuPathDB" id="FungiDB:Z520_03795"/>
<dbReference type="GeneID" id="27709541"/>
<dbReference type="STRING" id="1442371.A0A0D2KAA3"/>
<feature type="compositionally biased region" description="Basic residues" evidence="7">
    <location>
        <begin position="218"/>
        <end position="234"/>
    </location>
</feature>
<keyword evidence="4 6" id="KW-0694">RNA-binding</keyword>
<dbReference type="Pfam" id="PF04000">
    <property type="entry name" value="Sas10_Utp3"/>
    <property type="match status" value="1"/>
</dbReference>
<evidence type="ECO:0000256" key="6">
    <source>
        <dbReference type="RuleBase" id="RU368003"/>
    </source>
</evidence>
<organism evidence="8 9">
    <name type="scientific">Fonsecaea multimorphosa CBS 102226</name>
    <dbReference type="NCBI Taxonomy" id="1442371"/>
    <lineage>
        <taxon>Eukaryota</taxon>
        <taxon>Fungi</taxon>
        <taxon>Dikarya</taxon>
        <taxon>Ascomycota</taxon>
        <taxon>Pezizomycotina</taxon>
        <taxon>Eurotiomycetes</taxon>
        <taxon>Chaetothyriomycetidae</taxon>
        <taxon>Chaetothyriales</taxon>
        <taxon>Herpotrichiellaceae</taxon>
        <taxon>Fonsecaea</taxon>
    </lineage>
</organism>
<evidence type="ECO:0000313" key="9">
    <source>
        <dbReference type="Proteomes" id="UP000053411"/>
    </source>
</evidence>
<comment type="function">
    <text evidence="6">Required for exosome-dependent processing of pre-rRNA and small nucleolar RNA (snRNA) precursors. Involved in processing of 35S pre-rRNA at the A0, A1 and A2 sites.</text>
</comment>
<evidence type="ECO:0000256" key="1">
    <source>
        <dbReference type="ARBA" id="ARBA00004123"/>
    </source>
</evidence>
<name>A0A0D2KAA3_9EURO</name>
<feature type="compositionally biased region" description="Basic residues" evidence="7">
    <location>
        <begin position="254"/>
        <end position="266"/>
    </location>
</feature>
<dbReference type="Proteomes" id="UP000053411">
    <property type="component" value="Unassembled WGS sequence"/>
</dbReference>
<evidence type="ECO:0000256" key="3">
    <source>
        <dbReference type="ARBA" id="ARBA00022552"/>
    </source>
</evidence>
<dbReference type="GO" id="GO:0005730">
    <property type="term" value="C:nucleolus"/>
    <property type="evidence" value="ECO:0007669"/>
    <property type="project" value="TreeGrafter"/>
</dbReference>
<reference evidence="8 9" key="1">
    <citation type="submission" date="2015-01" db="EMBL/GenBank/DDBJ databases">
        <title>The Genome Sequence of Fonsecaea multimorphosa CBS 102226.</title>
        <authorList>
            <consortium name="The Broad Institute Genomics Platform"/>
            <person name="Cuomo C."/>
            <person name="de Hoog S."/>
            <person name="Gorbushina A."/>
            <person name="Stielow B."/>
            <person name="Teixiera M."/>
            <person name="Abouelleil A."/>
            <person name="Chapman S.B."/>
            <person name="Priest M."/>
            <person name="Young S.K."/>
            <person name="Wortman J."/>
            <person name="Nusbaum C."/>
            <person name="Birren B."/>
        </authorList>
    </citation>
    <scope>NUCLEOTIDE SEQUENCE [LARGE SCALE GENOMIC DNA]</scope>
    <source>
        <strain evidence="8 9">CBS 102226</strain>
    </source>
</reference>
<accession>A0A0D2KAA3</accession>
<dbReference type="GO" id="GO:0003677">
    <property type="term" value="F:DNA binding"/>
    <property type="evidence" value="ECO:0007669"/>
    <property type="project" value="TreeGrafter"/>
</dbReference>
<dbReference type="EMBL" id="KN848067">
    <property type="protein sequence ID" value="KIY00110.1"/>
    <property type="molecule type" value="Genomic_DNA"/>
</dbReference>
<keyword evidence="9" id="KW-1185">Reference proteome</keyword>
<dbReference type="OrthoDB" id="1421013at2759"/>
<evidence type="ECO:0000256" key="7">
    <source>
        <dbReference type="SAM" id="MobiDB-lite"/>
    </source>
</evidence>
<evidence type="ECO:0000256" key="5">
    <source>
        <dbReference type="ARBA" id="ARBA00023242"/>
    </source>
</evidence>
<comment type="similarity">
    <text evidence="2 6">Belongs to the C1D family.</text>
</comment>
<dbReference type="GO" id="GO:0000178">
    <property type="term" value="C:exosome (RNase complex)"/>
    <property type="evidence" value="ECO:0007669"/>
    <property type="project" value="TreeGrafter"/>
</dbReference>
<proteinExistence type="inferred from homology"/>
<dbReference type="AlphaFoldDB" id="A0A0D2KAA3"/>
<dbReference type="GO" id="GO:0000460">
    <property type="term" value="P:maturation of 5.8S rRNA"/>
    <property type="evidence" value="ECO:0007669"/>
    <property type="project" value="TreeGrafter"/>
</dbReference>